<feature type="signal peptide" evidence="1">
    <location>
        <begin position="1"/>
        <end position="24"/>
    </location>
</feature>
<accession>A0A369WCK9</accession>
<keyword evidence="3" id="KW-1185">Reference proteome</keyword>
<organism evidence="2 3">
    <name type="scientific">Motiliproteus coralliicola</name>
    <dbReference type="NCBI Taxonomy" id="2283196"/>
    <lineage>
        <taxon>Bacteria</taxon>
        <taxon>Pseudomonadati</taxon>
        <taxon>Pseudomonadota</taxon>
        <taxon>Gammaproteobacteria</taxon>
        <taxon>Oceanospirillales</taxon>
        <taxon>Oceanospirillaceae</taxon>
        <taxon>Motiliproteus</taxon>
    </lineage>
</organism>
<dbReference type="OrthoDB" id="5290932at2"/>
<dbReference type="Pfam" id="PF02239">
    <property type="entry name" value="Cytochrom_D1"/>
    <property type="match status" value="1"/>
</dbReference>
<dbReference type="PROSITE" id="PS51257">
    <property type="entry name" value="PROKAR_LIPOPROTEIN"/>
    <property type="match status" value="1"/>
</dbReference>
<dbReference type="PANTHER" id="PTHR47197:SF3">
    <property type="entry name" value="DIHYDRO-HEME D1 DEHYDROGENASE"/>
    <property type="match status" value="1"/>
</dbReference>
<dbReference type="InterPro" id="IPR003143">
    <property type="entry name" value="Cyt_cd1_C_sf"/>
</dbReference>
<dbReference type="InterPro" id="IPR051200">
    <property type="entry name" value="Host-pathogen_enzymatic-act"/>
</dbReference>
<name>A0A369WCK9_9GAMM</name>
<sequence length="405" mass="44245">MLRRQLLKSVIAAAALGLAGCANLTSEPAAQEHWLPTGDLGIIIERADGRVALVNTSSREKLAEIDGLGDLSHASAVYSRDERYAYVFGRDGGLSKVDLIGRSVVGRVMQSGNSIGGAISQDGSLVAVSNYEPGGVRIFNSDTLEMVLDLPAVGSDGQASKTVGLVDAPGHKFVFSLFDSGEIWVVDFSQAKANGGQPQITKFDNAGKQPYDALITPDGRYYIAGLFGEDGLALLDLWHLEEGVKHILPNYGRGEKRLPVYKMPHLEGWAIAGNKAFMPAVGRHEVLVVDMHTWTEIERIPVHSQPVFVMSSPDSRQIWVNFAFPENRHLQVFNTDTHQMLTHMEPGEGVLHMEFTPRGEEVWVSVRNENEVQVFDTASFEQRASVPVASPSGIFFTNRAHKIGL</sequence>
<dbReference type="EMBL" id="QQOH01000003">
    <property type="protein sequence ID" value="RDE19768.1"/>
    <property type="molecule type" value="Genomic_DNA"/>
</dbReference>
<reference evidence="2 3" key="1">
    <citation type="submission" date="2018-07" db="EMBL/GenBank/DDBJ databases">
        <title>Motiliproteus coralliicola sp. nov., a bacterium isolated from Coral.</title>
        <authorList>
            <person name="Wang G."/>
        </authorList>
    </citation>
    <scope>NUCLEOTIDE SEQUENCE [LARGE SCALE GENOMIC DNA]</scope>
    <source>
        <strain evidence="2 3">C34</strain>
    </source>
</reference>
<dbReference type="SUPFAM" id="SSF51004">
    <property type="entry name" value="C-terminal (heme d1) domain of cytochrome cd1-nitrite reductase"/>
    <property type="match status" value="1"/>
</dbReference>
<keyword evidence="1" id="KW-0732">Signal</keyword>
<dbReference type="AlphaFoldDB" id="A0A369WCK9"/>
<comment type="caution">
    <text evidence="2">The sequence shown here is derived from an EMBL/GenBank/DDBJ whole genome shotgun (WGS) entry which is preliminary data.</text>
</comment>
<dbReference type="RefSeq" id="WP_114696113.1">
    <property type="nucleotide sequence ID" value="NZ_QQOH01000003.1"/>
</dbReference>
<gene>
    <name evidence="2" type="ORF">DV711_12900</name>
</gene>
<evidence type="ECO:0000256" key="1">
    <source>
        <dbReference type="SAM" id="SignalP"/>
    </source>
</evidence>
<protein>
    <submittedName>
        <fullName evidence="2">Protein nirF</fullName>
    </submittedName>
</protein>
<evidence type="ECO:0000313" key="3">
    <source>
        <dbReference type="Proteomes" id="UP000253769"/>
    </source>
</evidence>
<feature type="chain" id="PRO_5016943215" evidence="1">
    <location>
        <begin position="25"/>
        <end position="405"/>
    </location>
</feature>
<evidence type="ECO:0000313" key="2">
    <source>
        <dbReference type="EMBL" id="RDE19768.1"/>
    </source>
</evidence>
<dbReference type="CDD" id="cd20778">
    <property type="entry name" value="8prop_hemeD1_NirF"/>
    <property type="match status" value="1"/>
</dbReference>
<dbReference type="InterPro" id="IPR011048">
    <property type="entry name" value="Haem_d1_sf"/>
</dbReference>
<dbReference type="Proteomes" id="UP000253769">
    <property type="component" value="Unassembled WGS sequence"/>
</dbReference>
<dbReference type="PANTHER" id="PTHR47197">
    <property type="entry name" value="PROTEIN NIRF"/>
    <property type="match status" value="1"/>
</dbReference>
<dbReference type="Gene3D" id="2.140.10.20">
    <property type="entry name" value="C-terminal (heme d1) domain of cytochrome cd1-nitrite reductase"/>
    <property type="match status" value="1"/>
</dbReference>
<proteinExistence type="predicted"/>